<feature type="domain" description="EGF-like" evidence="2">
    <location>
        <begin position="271"/>
        <end position="314"/>
    </location>
</feature>
<dbReference type="Gene3D" id="2.10.220.10">
    <property type="entry name" value="Hormone Receptor, Insulin-like Growth Factor Receptor 1, Chain A, domain 2"/>
    <property type="match status" value="1"/>
</dbReference>
<dbReference type="SMART" id="SM00261">
    <property type="entry name" value="FU"/>
    <property type="match status" value="4"/>
</dbReference>
<dbReference type="InterPro" id="IPR006212">
    <property type="entry name" value="Furin_repeat"/>
</dbReference>
<evidence type="ECO:0000256" key="1">
    <source>
        <dbReference type="SAM" id="SignalP"/>
    </source>
</evidence>
<reference evidence="3 4" key="1">
    <citation type="submission" date="2012-10" db="EMBL/GenBank/DDBJ databases">
        <authorList>
            <person name="Zafar N."/>
            <person name="Inman J."/>
            <person name="Hall N."/>
            <person name="Lorenzi H."/>
            <person name="Caler E."/>
        </authorList>
    </citation>
    <scope>NUCLEOTIDE SEQUENCE [LARGE SCALE GENOMIC DNA]</scope>
    <source>
        <strain evidence="3 4">IP1</strain>
    </source>
</reference>
<dbReference type="InterPro" id="IPR000742">
    <property type="entry name" value="EGF"/>
</dbReference>
<dbReference type="VEuPathDB" id="AmoebaDB:EIN_034190"/>
<dbReference type="SMART" id="SM00181">
    <property type="entry name" value="EGF"/>
    <property type="match status" value="5"/>
</dbReference>
<proteinExistence type="predicted"/>
<dbReference type="InterPro" id="IPR009030">
    <property type="entry name" value="Growth_fac_rcpt_cys_sf"/>
</dbReference>
<feature type="chain" id="PRO_5001990783" description="EGF-like domain-containing protein" evidence="1">
    <location>
        <begin position="17"/>
        <end position="461"/>
    </location>
</feature>
<dbReference type="SUPFAM" id="SSF57184">
    <property type="entry name" value="Growth factor receptor domain"/>
    <property type="match status" value="3"/>
</dbReference>
<organism evidence="3 4">
    <name type="scientific">Entamoeba invadens IP1</name>
    <dbReference type="NCBI Taxonomy" id="370355"/>
    <lineage>
        <taxon>Eukaryota</taxon>
        <taxon>Amoebozoa</taxon>
        <taxon>Evosea</taxon>
        <taxon>Archamoebae</taxon>
        <taxon>Mastigamoebida</taxon>
        <taxon>Entamoebidae</taxon>
        <taxon>Entamoeba</taxon>
    </lineage>
</organism>
<dbReference type="OrthoDB" id="300641at2759"/>
<accession>A0A0A1U1M7</accession>
<dbReference type="GeneID" id="14885470"/>
<feature type="domain" description="EGF-like" evidence="2">
    <location>
        <begin position="148"/>
        <end position="180"/>
    </location>
</feature>
<dbReference type="RefSeq" id="XP_004185854.1">
    <property type="nucleotide sequence ID" value="XM_004185806.1"/>
</dbReference>
<evidence type="ECO:0000313" key="4">
    <source>
        <dbReference type="Proteomes" id="UP000014680"/>
    </source>
</evidence>
<evidence type="ECO:0000259" key="2">
    <source>
        <dbReference type="SMART" id="SM00181"/>
    </source>
</evidence>
<evidence type="ECO:0000313" key="3">
    <source>
        <dbReference type="EMBL" id="ELP86508.1"/>
    </source>
</evidence>
<dbReference type="Proteomes" id="UP000014680">
    <property type="component" value="Unassembled WGS sequence"/>
</dbReference>
<keyword evidence="4" id="KW-1185">Reference proteome</keyword>
<feature type="signal peptide" evidence="1">
    <location>
        <begin position="1"/>
        <end position="16"/>
    </location>
</feature>
<feature type="domain" description="EGF-like" evidence="2">
    <location>
        <begin position="71"/>
        <end position="115"/>
    </location>
</feature>
<dbReference type="EMBL" id="KB206969">
    <property type="protein sequence ID" value="ELP86508.1"/>
    <property type="molecule type" value="Genomic_DNA"/>
</dbReference>
<gene>
    <name evidence="3" type="ORF">EIN_034190</name>
</gene>
<keyword evidence="1" id="KW-0732">Signal</keyword>
<dbReference type="AlphaFoldDB" id="A0A0A1U1M7"/>
<feature type="domain" description="EGF-like" evidence="2">
    <location>
        <begin position="369"/>
        <end position="401"/>
    </location>
</feature>
<feature type="domain" description="EGF-like" evidence="2">
    <location>
        <begin position="221"/>
        <end position="250"/>
    </location>
</feature>
<sequence length="461" mass="52302">MLQFLCTMLHIAPIFAYIKSDPLSKTAYCASFNSVLSECERCIDDFILFGDECKHKSQLHCYEVQSSKCVRCDSNYNMVHGNCENRDNCTKYNTAGECTSCIDGFAYNKASNRCEDCHLINPLCNSFENGCYNCANCKRGTIKNENNICESKVLKCLDYIKDGMCHECYPGYYISGGYCLKGEVPNCYEYRSHEYLHSENSTCKKCLSGYLIDRQRNICVTCDKSCEKCEYSTMCVRCKEGYYLNGYKCEKCLSTNCVEDNYAHCNECNRECEVQSYGDGELFCSKPKHCLTYSTGHICESCLEGYILQNGNCVIDNTYCKTYNDDKTKCVECEQGSYMLSNFTCGLCDSGCITCSGHPKSCLKFNTNRCTQPYCLRCANDKDVCDLCDQEHALTVDGRCQTTMCKYLYEGIENDCIICEGVGYYPGTNVSYIFQFLPVDGKCNDSVHFFAFLVFSLILLL</sequence>
<dbReference type="KEGG" id="eiv:EIN_034190"/>
<protein>
    <recommendedName>
        <fullName evidence="2">EGF-like domain-containing protein</fullName>
    </recommendedName>
</protein>
<name>A0A0A1U1M7_ENTIV</name>